<dbReference type="EMBL" id="DF143158">
    <property type="protein sequence ID" value="GAA51472.1"/>
    <property type="molecule type" value="Genomic_DNA"/>
</dbReference>
<protein>
    <submittedName>
        <fullName evidence="6">LIM domain-binding protein 1</fullName>
    </submittedName>
</protein>
<feature type="compositionally biased region" description="Low complexity" evidence="3">
    <location>
        <begin position="299"/>
        <end position="312"/>
    </location>
</feature>
<feature type="region of interest" description="Disordered" evidence="3">
    <location>
        <begin position="268"/>
        <end position="348"/>
    </location>
</feature>
<dbReference type="PROSITE" id="PS51957">
    <property type="entry name" value="LID"/>
    <property type="match status" value="1"/>
</dbReference>
<gene>
    <name evidence="6" type="ORF">CLF_106225</name>
</gene>
<dbReference type="Gene3D" id="2.10.110.10">
    <property type="entry name" value="Cysteine Rich Protein"/>
    <property type="match status" value="1"/>
</dbReference>
<evidence type="ECO:0000256" key="3">
    <source>
        <dbReference type="SAM" id="MobiDB-lite"/>
    </source>
</evidence>
<dbReference type="Gene3D" id="3.30.465.10">
    <property type="match status" value="1"/>
</dbReference>
<feature type="compositionally biased region" description="Polar residues" evidence="3">
    <location>
        <begin position="268"/>
        <end position="281"/>
    </location>
</feature>
<dbReference type="SUPFAM" id="SSF56176">
    <property type="entry name" value="FAD-binding/transporter-associated domain-like"/>
    <property type="match status" value="1"/>
</dbReference>
<feature type="domain" description="LIM interaction" evidence="5">
    <location>
        <begin position="116"/>
        <end position="155"/>
    </location>
</feature>
<reference evidence="6" key="1">
    <citation type="journal article" date="2011" name="Genome Biol.">
        <title>The draft genome of the carcinogenic human liver fluke Clonorchis sinensis.</title>
        <authorList>
            <person name="Wang X."/>
            <person name="Chen W."/>
            <person name="Huang Y."/>
            <person name="Sun J."/>
            <person name="Men J."/>
            <person name="Liu H."/>
            <person name="Luo F."/>
            <person name="Guo L."/>
            <person name="Lv X."/>
            <person name="Deng C."/>
            <person name="Zhou C."/>
            <person name="Fan Y."/>
            <person name="Li X."/>
            <person name="Huang L."/>
            <person name="Hu Y."/>
            <person name="Liang C."/>
            <person name="Hu X."/>
            <person name="Xu J."/>
            <person name="Yu X."/>
        </authorList>
    </citation>
    <scope>NUCLEOTIDE SEQUENCE [LARGE SCALE GENOMIC DNA]</scope>
    <source>
        <strain evidence="6">Henan</strain>
    </source>
</reference>
<dbReference type="InterPro" id="IPR029005">
    <property type="entry name" value="LIM-bd/SEUSS"/>
</dbReference>
<organism evidence="6 7">
    <name type="scientific">Clonorchis sinensis</name>
    <name type="common">Chinese liver fluke</name>
    <dbReference type="NCBI Taxonomy" id="79923"/>
    <lineage>
        <taxon>Eukaryota</taxon>
        <taxon>Metazoa</taxon>
        <taxon>Spiralia</taxon>
        <taxon>Lophotrochozoa</taxon>
        <taxon>Platyhelminthes</taxon>
        <taxon>Trematoda</taxon>
        <taxon>Digenea</taxon>
        <taxon>Opisthorchiida</taxon>
        <taxon>Opisthorchiata</taxon>
        <taxon>Opisthorchiidae</taxon>
        <taxon>Clonorchis</taxon>
    </lineage>
</organism>
<dbReference type="GO" id="GO:0071949">
    <property type="term" value="F:FAD binding"/>
    <property type="evidence" value="ECO:0007669"/>
    <property type="project" value="InterPro"/>
</dbReference>
<evidence type="ECO:0000256" key="2">
    <source>
        <dbReference type="PROSITE-ProRule" id="PRU01302"/>
    </source>
</evidence>
<dbReference type="InterPro" id="IPR016166">
    <property type="entry name" value="FAD-bd_PCMH"/>
</dbReference>
<feature type="non-terminal residue" evidence="6">
    <location>
        <position position="1"/>
    </location>
</feature>
<evidence type="ECO:0000259" key="5">
    <source>
        <dbReference type="PROSITE" id="PS51957"/>
    </source>
</evidence>
<evidence type="ECO:0000313" key="6">
    <source>
        <dbReference type="EMBL" id="GAA51472.1"/>
    </source>
</evidence>
<evidence type="ECO:0000259" key="4">
    <source>
        <dbReference type="PROSITE" id="PS51387"/>
    </source>
</evidence>
<comment type="similarity">
    <text evidence="1 2">Belongs to the LDB family.</text>
</comment>
<evidence type="ECO:0000256" key="1">
    <source>
        <dbReference type="ARBA" id="ARBA00006928"/>
    </source>
</evidence>
<reference key="2">
    <citation type="submission" date="2011-10" db="EMBL/GenBank/DDBJ databases">
        <title>The genome and transcriptome sequence of Clonorchis sinensis provide insights into the carcinogenic liver fluke.</title>
        <authorList>
            <person name="Wang X."/>
            <person name="Huang Y."/>
            <person name="Chen W."/>
            <person name="Liu H."/>
            <person name="Guo L."/>
            <person name="Chen Y."/>
            <person name="Luo F."/>
            <person name="Zhou W."/>
            <person name="Sun J."/>
            <person name="Mao Q."/>
            <person name="Liang P."/>
            <person name="Zhou C."/>
            <person name="Tian Y."/>
            <person name="Men J."/>
            <person name="Lv X."/>
            <person name="Huang L."/>
            <person name="Zhou J."/>
            <person name="Hu Y."/>
            <person name="Li R."/>
            <person name="Zhang F."/>
            <person name="Lei H."/>
            <person name="Li X."/>
            <person name="Hu X."/>
            <person name="Liang C."/>
            <person name="Xu J."/>
            <person name="Wu Z."/>
            <person name="Yu X."/>
        </authorList>
    </citation>
    <scope>NUCLEOTIDE SEQUENCE</scope>
    <source>
        <strain>Henan</strain>
    </source>
</reference>
<name>G7YET9_CLOSI</name>
<dbReference type="GO" id="GO:0030274">
    <property type="term" value="F:LIM domain binding"/>
    <property type="evidence" value="ECO:0007669"/>
    <property type="project" value="UniProtKB-UniRule"/>
</dbReference>
<dbReference type="PANTHER" id="PTHR10378">
    <property type="entry name" value="LIM DOMAIN-BINDING PROTEIN"/>
    <property type="match status" value="1"/>
</dbReference>
<keyword evidence="7" id="KW-1185">Reference proteome</keyword>
<dbReference type="InterPro" id="IPR016169">
    <property type="entry name" value="FAD-bd_PCMH_sub2"/>
</dbReference>
<dbReference type="PROSITE" id="PS51387">
    <property type="entry name" value="FAD_PCMH"/>
    <property type="match status" value="1"/>
</dbReference>
<dbReference type="InterPro" id="IPR036318">
    <property type="entry name" value="FAD-bd_PCMH-like_sf"/>
</dbReference>
<feature type="region of interest" description="Disordered" evidence="3">
    <location>
        <begin position="62"/>
        <end position="115"/>
    </location>
</feature>
<accession>G7YET9</accession>
<proteinExistence type="inferred from homology"/>
<dbReference type="InterPro" id="IPR041363">
    <property type="entry name" value="LID"/>
</dbReference>
<feature type="domain" description="FAD-binding PCMH-type" evidence="4">
    <location>
        <begin position="504"/>
        <end position="695"/>
    </location>
</feature>
<feature type="compositionally biased region" description="Polar residues" evidence="3">
    <location>
        <begin position="84"/>
        <end position="95"/>
    </location>
</feature>
<dbReference type="Pfam" id="PF17916">
    <property type="entry name" value="LID"/>
    <property type="match status" value="1"/>
</dbReference>
<evidence type="ECO:0000313" key="7">
    <source>
        <dbReference type="Proteomes" id="UP000008909"/>
    </source>
</evidence>
<dbReference type="AlphaFoldDB" id="G7YET9"/>
<sequence>DPAFLEQLTKNITRYGMTTNTLNFFRLCVILEPMQELMSRQKAYSLTPRDCLKTTLFQKWQRMMPQEATRQPSKRRKRKGSAAATETNSNSNTGRASKRKQSPAPLPSHHIAQPGDVMIVGEPTLMGGDFGDEDERLITRLENTQYDAAMNANPHMHPNFSSPNETQNLISSPPGSVNLPMNSGPHSLPGVQFRTALSLGGPNSHPAMAMNDPVFSNSLLSTSQHPSGVPVSMFPGQQQQHPISTSARFAPHSNPVMVSQHYVLAQSKSSMSGSNTPSSRDFYQPPLPSSASDLMMHPSGRSSSTSSLVDGGSSLGGFPNCPSPNMPSRQSARFTPPGLPNGLGSVSSTSAQQNFLLPPEMVGCANSLSQMPISCSSLGSTPPTSYTPEAIDSTNMMHSSVNQASAGTAVKAGASPVIFSCMGSGTNGTQGTPEHPKTHSISICLRTTRSSLVIESTALLTNGCNFCSLLCNVLSHPNVVIKLGRELQKRIGLLPVVDVHAFHLDSQPGQIVRMLRVQPQSYSEIARVVRAARTMKLTVRACGERTGGDIGIYGTPSTVLVDCGLLADSPRLEFVNVKPKGDDEEIPGLRVLACVGINELVQFQINNRIEIAQSVETASVWGTVVGAVTSSAPGIVGPCSNAQGGCLSDEVIGVRIVDCHGDLIQYSGKKELSAALSTLGVLGIVYDITLRYSPLSLTRVDYRFLKWSKLLELDNSILRNSIEEKLFTELIYLPYNSCDLEEQDVVELPEWSAEQDEVILRTGKHLEEAVNQGADDPSVVDSCPRQLVYLIDQVFGPEPKEFITQISKTPWLLGRAHHHLRCRFQPEPSQIQYTPWAINALGKITEPIRTLRFTMETDKNLKEFAEAMKIVFQLLEDFAHGGGGYRKNYAMNLGLRVHFTGRTKTGRLLGVGFDSGEDQLNTTILAHFTFVGITPPGPSTLWTRAANHTTNVLLRSIPRCMPQWRSEWYGITELVKRFQEALCKQIEPLKKLAELADRDGVFLNELMASIIYPEPTFYQKLYQSQRNDALYTIIQDTTCLVF</sequence>
<dbReference type="Proteomes" id="UP000008909">
    <property type="component" value="Unassembled WGS sequence"/>
</dbReference>